<dbReference type="EMBL" id="JBBXJM010000002">
    <property type="protein sequence ID" value="KAL1411507.1"/>
    <property type="molecule type" value="Genomic_DNA"/>
</dbReference>
<reference evidence="1 2" key="1">
    <citation type="submission" date="2023-08" db="EMBL/GenBank/DDBJ databases">
        <title>Annotated Genome Sequence of Vanrija albida AlHP1.</title>
        <authorList>
            <person name="Herzog R."/>
        </authorList>
    </citation>
    <scope>NUCLEOTIDE SEQUENCE [LARGE SCALE GENOMIC DNA]</scope>
    <source>
        <strain evidence="1 2">AlHP1</strain>
    </source>
</reference>
<gene>
    <name evidence="1" type="ORF">Q8F55_002468</name>
</gene>
<dbReference type="Proteomes" id="UP001565368">
    <property type="component" value="Unassembled WGS sequence"/>
</dbReference>
<dbReference type="RefSeq" id="XP_069211451.1">
    <property type="nucleotide sequence ID" value="XM_069351065.1"/>
</dbReference>
<evidence type="ECO:0000313" key="1">
    <source>
        <dbReference type="EMBL" id="KAL1411507.1"/>
    </source>
</evidence>
<evidence type="ECO:0000313" key="2">
    <source>
        <dbReference type="Proteomes" id="UP001565368"/>
    </source>
</evidence>
<protein>
    <submittedName>
        <fullName evidence="1">Uncharacterized protein</fullName>
    </submittedName>
</protein>
<sequence length="136" mass="15063">MTPTKTAKKTSTTRTRAPEEEKIWLEAAERVLNRHLVAEARATGQLGHRGLDAHLKAFPEEKAADAESFRKYVRQLMGPAPPGWPIWGDVYDPTNPAQVKYQRAYFLVMIPAVLEGDNGTPGTESKVDALVGAMEF</sequence>
<name>A0ABR3QA17_9TREE</name>
<organism evidence="1 2">
    <name type="scientific">Vanrija albida</name>
    <dbReference type="NCBI Taxonomy" id="181172"/>
    <lineage>
        <taxon>Eukaryota</taxon>
        <taxon>Fungi</taxon>
        <taxon>Dikarya</taxon>
        <taxon>Basidiomycota</taxon>
        <taxon>Agaricomycotina</taxon>
        <taxon>Tremellomycetes</taxon>
        <taxon>Trichosporonales</taxon>
        <taxon>Trichosporonaceae</taxon>
        <taxon>Vanrija</taxon>
    </lineage>
</organism>
<dbReference type="GeneID" id="95983511"/>
<comment type="caution">
    <text evidence="1">The sequence shown here is derived from an EMBL/GenBank/DDBJ whole genome shotgun (WGS) entry which is preliminary data.</text>
</comment>
<keyword evidence="2" id="KW-1185">Reference proteome</keyword>
<proteinExistence type="predicted"/>
<accession>A0ABR3QA17</accession>